<organism evidence="1 2">
    <name type="scientific">Smallanthus sonchifolius</name>
    <dbReference type="NCBI Taxonomy" id="185202"/>
    <lineage>
        <taxon>Eukaryota</taxon>
        <taxon>Viridiplantae</taxon>
        <taxon>Streptophyta</taxon>
        <taxon>Embryophyta</taxon>
        <taxon>Tracheophyta</taxon>
        <taxon>Spermatophyta</taxon>
        <taxon>Magnoliopsida</taxon>
        <taxon>eudicotyledons</taxon>
        <taxon>Gunneridae</taxon>
        <taxon>Pentapetalae</taxon>
        <taxon>asterids</taxon>
        <taxon>campanulids</taxon>
        <taxon>Asterales</taxon>
        <taxon>Asteraceae</taxon>
        <taxon>Asteroideae</taxon>
        <taxon>Heliantheae alliance</taxon>
        <taxon>Millerieae</taxon>
        <taxon>Smallanthus</taxon>
    </lineage>
</organism>
<evidence type="ECO:0000313" key="1">
    <source>
        <dbReference type="EMBL" id="KAI3805055.1"/>
    </source>
</evidence>
<gene>
    <name evidence="1" type="ORF">L1987_27072</name>
</gene>
<sequence length="227" mass="24804">MLCIFLAYDLTNVTVAWFPAGFDDGFAGSFDVTTGHHECYGFHQMEVTSDVEFVAKVVAKGDVDVVVRTWHAWLASSSADPISPPSEPLITELSDEDVGGIDLSTAVTGTGVKPSFVKKEILGKKNVAVEKDIVVKKGVVEENEVSGKEDSGKREAVGKPKKISVKGERKEEVYELPLVEDGDSIYVPEWSVCWKDLLRSLPFVLEFYFGIASLLLSQMQADLASLV</sequence>
<evidence type="ECO:0000313" key="2">
    <source>
        <dbReference type="Proteomes" id="UP001056120"/>
    </source>
</evidence>
<dbReference type="EMBL" id="CM042026">
    <property type="protein sequence ID" value="KAI3805055.1"/>
    <property type="molecule type" value="Genomic_DNA"/>
</dbReference>
<accession>A0ACB9ICF1</accession>
<name>A0ACB9ICF1_9ASTR</name>
<comment type="caution">
    <text evidence="1">The sequence shown here is derived from an EMBL/GenBank/DDBJ whole genome shotgun (WGS) entry which is preliminary data.</text>
</comment>
<reference evidence="2" key="1">
    <citation type="journal article" date="2022" name="Mol. Ecol. Resour.">
        <title>The genomes of chicory, endive, great burdock and yacon provide insights into Asteraceae palaeo-polyploidization history and plant inulin production.</title>
        <authorList>
            <person name="Fan W."/>
            <person name="Wang S."/>
            <person name="Wang H."/>
            <person name="Wang A."/>
            <person name="Jiang F."/>
            <person name="Liu H."/>
            <person name="Zhao H."/>
            <person name="Xu D."/>
            <person name="Zhang Y."/>
        </authorList>
    </citation>
    <scope>NUCLEOTIDE SEQUENCE [LARGE SCALE GENOMIC DNA]</scope>
    <source>
        <strain evidence="2">cv. Yunnan</strain>
    </source>
</reference>
<protein>
    <submittedName>
        <fullName evidence="1">Uncharacterized protein</fullName>
    </submittedName>
</protein>
<dbReference type="Proteomes" id="UP001056120">
    <property type="component" value="Linkage Group LG09"/>
</dbReference>
<keyword evidence="2" id="KW-1185">Reference proteome</keyword>
<proteinExistence type="predicted"/>
<reference evidence="1 2" key="2">
    <citation type="journal article" date="2022" name="Mol. Ecol. Resour.">
        <title>The genomes of chicory, endive, great burdock and yacon provide insights into Asteraceae paleo-polyploidization history and plant inulin production.</title>
        <authorList>
            <person name="Fan W."/>
            <person name="Wang S."/>
            <person name="Wang H."/>
            <person name="Wang A."/>
            <person name="Jiang F."/>
            <person name="Liu H."/>
            <person name="Zhao H."/>
            <person name="Xu D."/>
            <person name="Zhang Y."/>
        </authorList>
    </citation>
    <scope>NUCLEOTIDE SEQUENCE [LARGE SCALE GENOMIC DNA]</scope>
    <source>
        <strain evidence="2">cv. Yunnan</strain>
        <tissue evidence="1">Leaves</tissue>
    </source>
</reference>